<evidence type="ECO:0000256" key="1">
    <source>
        <dbReference type="ARBA" id="ARBA00001974"/>
    </source>
</evidence>
<comment type="caution">
    <text evidence="7">The sequence shown here is derived from an EMBL/GenBank/DDBJ whole genome shotgun (WGS) entry which is preliminary data.</text>
</comment>
<gene>
    <name evidence="7" type="ORF">GCM10009836_36820</name>
</gene>
<evidence type="ECO:0000256" key="3">
    <source>
        <dbReference type="ARBA" id="ARBA00022630"/>
    </source>
</evidence>
<evidence type="ECO:0000259" key="6">
    <source>
        <dbReference type="Pfam" id="PF00441"/>
    </source>
</evidence>
<dbReference type="RefSeq" id="WP_344418224.1">
    <property type="nucleotide sequence ID" value="NZ_BAAAQK010000009.1"/>
</dbReference>
<organism evidence="7 8">
    <name type="scientific">Pseudonocardia ailaonensis</name>
    <dbReference type="NCBI Taxonomy" id="367279"/>
    <lineage>
        <taxon>Bacteria</taxon>
        <taxon>Bacillati</taxon>
        <taxon>Actinomycetota</taxon>
        <taxon>Actinomycetes</taxon>
        <taxon>Pseudonocardiales</taxon>
        <taxon>Pseudonocardiaceae</taxon>
        <taxon>Pseudonocardia</taxon>
    </lineage>
</organism>
<evidence type="ECO:0000313" key="8">
    <source>
        <dbReference type="Proteomes" id="UP001500449"/>
    </source>
</evidence>
<protein>
    <submittedName>
        <fullName evidence="7">Acyl-CoA dehydrogenase family protein</fullName>
    </submittedName>
</protein>
<keyword evidence="3" id="KW-0285">Flavoprotein</keyword>
<dbReference type="Pfam" id="PF00441">
    <property type="entry name" value="Acyl-CoA_dh_1"/>
    <property type="match status" value="1"/>
</dbReference>
<dbReference type="PANTHER" id="PTHR43884">
    <property type="entry name" value="ACYL-COA DEHYDROGENASE"/>
    <property type="match status" value="1"/>
</dbReference>
<keyword evidence="5" id="KW-0560">Oxidoreductase</keyword>
<keyword evidence="8" id="KW-1185">Reference proteome</keyword>
<accession>A0ABN2N696</accession>
<dbReference type="InterPro" id="IPR037069">
    <property type="entry name" value="AcylCoA_DH/ox_N_sf"/>
</dbReference>
<comment type="cofactor">
    <cofactor evidence="1">
        <name>FAD</name>
        <dbReference type="ChEBI" id="CHEBI:57692"/>
    </cofactor>
</comment>
<comment type="similarity">
    <text evidence="2">Belongs to the acyl-CoA dehydrogenase family.</text>
</comment>
<sequence>MTDIDDLRGVLDDVAGAYIRSLGAGASPGAGELWEELESLGLTLVGSAESRGGGGGTVEHAIEVAAAVGRHALPLPIAETAVVASWLLDSAGLDLPSGPLTAGGFAPADRVTAAPAAGGVHLRGVARAVPWARAAPHLVVVADGLDGRLVALVEPAGLAITEGENLAGEPRDDVELDLATTIWAPLPASVTNTGIRARAALSRSVQILGAMERTRDLTLEFVQQRRQFGRPIIRFQAVAQSVAVLAAEVAVARAAVTRCLRYAETGGPAWEIACGAAKVTTSRGAATVAALAHQLHGAVGITAEYPLHRLTTRLLAWQDDDGTEDEWAAVVGRSLLALGPDAWSALTPGEVLS</sequence>
<proteinExistence type="inferred from homology"/>
<dbReference type="InterPro" id="IPR036250">
    <property type="entry name" value="AcylCo_DH-like_C"/>
</dbReference>
<evidence type="ECO:0000313" key="7">
    <source>
        <dbReference type="EMBL" id="GAA1853370.1"/>
    </source>
</evidence>
<dbReference type="EMBL" id="BAAAQK010000009">
    <property type="protein sequence ID" value="GAA1853370.1"/>
    <property type="molecule type" value="Genomic_DNA"/>
</dbReference>
<name>A0ABN2N696_9PSEU</name>
<dbReference type="Gene3D" id="1.20.140.10">
    <property type="entry name" value="Butyryl-CoA Dehydrogenase, subunit A, domain 3"/>
    <property type="match status" value="1"/>
</dbReference>
<evidence type="ECO:0000256" key="4">
    <source>
        <dbReference type="ARBA" id="ARBA00022827"/>
    </source>
</evidence>
<dbReference type="Gene3D" id="1.10.540.10">
    <property type="entry name" value="Acyl-CoA dehydrogenase/oxidase, N-terminal domain"/>
    <property type="match status" value="1"/>
</dbReference>
<dbReference type="SUPFAM" id="SSF47203">
    <property type="entry name" value="Acyl-CoA dehydrogenase C-terminal domain-like"/>
    <property type="match status" value="1"/>
</dbReference>
<evidence type="ECO:0000256" key="5">
    <source>
        <dbReference type="ARBA" id="ARBA00023002"/>
    </source>
</evidence>
<keyword evidence="4" id="KW-0274">FAD</keyword>
<dbReference type="InterPro" id="IPR009100">
    <property type="entry name" value="AcylCoA_DH/oxidase_NM_dom_sf"/>
</dbReference>
<dbReference type="InterPro" id="IPR009075">
    <property type="entry name" value="AcylCo_DH/oxidase_C"/>
</dbReference>
<dbReference type="Proteomes" id="UP001500449">
    <property type="component" value="Unassembled WGS sequence"/>
</dbReference>
<feature type="domain" description="Acyl-CoA dehydrogenase/oxidase C-terminal" evidence="6">
    <location>
        <begin position="202"/>
        <end position="334"/>
    </location>
</feature>
<dbReference type="SUPFAM" id="SSF56645">
    <property type="entry name" value="Acyl-CoA dehydrogenase NM domain-like"/>
    <property type="match status" value="1"/>
</dbReference>
<reference evidence="7 8" key="1">
    <citation type="journal article" date="2019" name="Int. J. Syst. Evol. Microbiol.">
        <title>The Global Catalogue of Microorganisms (GCM) 10K type strain sequencing project: providing services to taxonomists for standard genome sequencing and annotation.</title>
        <authorList>
            <consortium name="The Broad Institute Genomics Platform"/>
            <consortium name="The Broad Institute Genome Sequencing Center for Infectious Disease"/>
            <person name="Wu L."/>
            <person name="Ma J."/>
        </authorList>
    </citation>
    <scope>NUCLEOTIDE SEQUENCE [LARGE SCALE GENOMIC DNA]</scope>
    <source>
        <strain evidence="7 8">JCM 16009</strain>
    </source>
</reference>
<dbReference type="PANTHER" id="PTHR43884:SF20">
    <property type="entry name" value="ACYL-COA DEHYDROGENASE FADE28"/>
    <property type="match status" value="1"/>
</dbReference>
<evidence type="ECO:0000256" key="2">
    <source>
        <dbReference type="ARBA" id="ARBA00009347"/>
    </source>
</evidence>